<dbReference type="InterPro" id="IPR029064">
    <property type="entry name" value="Ribosomal_eL30-like_sf"/>
</dbReference>
<dbReference type="Gene3D" id="3.30.1330.30">
    <property type="match status" value="1"/>
</dbReference>
<gene>
    <name evidence="1" type="ORF">SRB5_01990</name>
</gene>
<dbReference type="OrthoDB" id="3449793at2"/>
<dbReference type="EMBL" id="WEGJ01000001">
    <property type="protein sequence ID" value="MQY10095.1"/>
    <property type="molecule type" value="Genomic_DNA"/>
</dbReference>
<evidence type="ECO:0000313" key="2">
    <source>
        <dbReference type="Proteomes" id="UP000466345"/>
    </source>
</evidence>
<dbReference type="Pfam" id="PF18845">
    <property type="entry name" value="baeRF_family3"/>
    <property type="match status" value="1"/>
</dbReference>
<proteinExistence type="predicted"/>
<evidence type="ECO:0008006" key="3">
    <source>
        <dbReference type="Google" id="ProtNLM"/>
    </source>
</evidence>
<dbReference type="Proteomes" id="UP000466345">
    <property type="component" value="Unassembled WGS sequence"/>
</dbReference>
<dbReference type="RefSeq" id="WP_153449462.1">
    <property type="nucleotide sequence ID" value="NZ_WEGJ01000001.1"/>
</dbReference>
<sequence length="364" mass="39093">MLSSLTSTALQELRRPRTYPAVSLVMPTHPRRAENAQDQVRLRNLVAEATRRLEADGAVGTEQRRDVTAQLEQAVGEVDPAQVKDGLVIFAAPGEHQVWAIDREVPERVVLSQTFLTRNLVAADAAHSPYWVVTPAADRVSLFEGHGDHVTEITGRGFPLTRSLEDPDVERKQRIGDVPSTYSDEQTRQFFRDADTALAAVLATDPRPLYLAAEPPALALFTEVGGAAKDAAQVTVGGLAHAGAEAVARAVEPARAASARIEVAEANAALERARGGHTYAAGVDEVWSKALDGRVHELVVEEDYRTSVHVGDGHLEPADAGDPEAVHDIIDEIIESSLETGAQVVFVPDGTLTEAGHIAAVLRY</sequence>
<organism evidence="1 2">
    <name type="scientific">Streptomyces smaragdinus</name>
    <dbReference type="NCBI Taxonomy" id="2585196"/>
    <lineage>
        <taxon>Bacteria</taxon>
        <taxon>Bacillati</taxon>
        <taxon>Actinomycetota</taxon>
        <taxon>Actinomycetes</taxon>
        <taxon>Kitasatosporales</taxon>
        <taxon>Streptomycetaceae</taxon>
        <taxon>Streptomyces</taxon>
    </lineage>
</organism>
<accession>A0A7K0C9F8</accession>
<dbReference type="AlphaFoldDB" id="A0A7K0C9F8"/>
<dbReference type="InterPro" id="IPR041289">
    <property type="entry name" value="Bact_RF_family3"/>
</dbReference>
<evidence type="ECO:0000313" key="1">
    <source>
        <dbReference type="EMBL" id="MQY10095.1"/>
    </source>
</evidence>
<keyword evidence="2" id="KW-1185">Reference proteome</keyword>
<name>A0A7K0C9F8_9ACTN</name>
<protein>
    <recommendedName>
        <fullName evidence="3">Chemotaxis protein</fullName>
    </recommendedName>
</protein>
<comment type="caution">
    <text evidence="1">The sequence shown here is derived from an EMBL/GenBank/DDBJ whole genome shotgun (WGS) entry which is preliminary data.</text>
</comment>
<reference evidence="1 2" key="1">
    <citation type="submission" date="2019-10" db="EMBL/GenBank/DDBJ databases">
        <title>Streptomyces smaragdinus sp. nov. and Streptomyces fabii sp. nov., isolated from the gut of fungus growing-termite Macrotermes natalensis.</title>
        <authorList>
            <person name="Schwitalla J."/>
            <person name="Benndorf R."/>
            <person name="Martin K."/>
            <person name="De Beer W."/>
            <person name="Kaster A.-K."/>
            <person name="Vollmers J."/>
            <person name="Poulsen M."/>
            <person name="Beemelmanns C."/>
        </authorList>
    </citation>
    <scope>NUCLEOTIDE SEQUENCE [LARGE SCALE GENOMIC DNA]</scope>
    <source>
        <strain evidence="1 2">RB5</strain>
    </source>
</reference>